<evidence type="ECO:0000313" key="4">
    <source>
        <dbReference type="Proteomes" id="UP000248627"/>
    </source>
</evidence>
<evidence type="ECO:0000256" key="1">
    <source>
        <dbReference type="ARBA" id="ARBA00022741"/>
    </source>
</evidence>
<comment type="caution">
    <text evidence="3">The sequence shown here is derived from an EMBL/GenBank/DDBJ whole genome shotgun (WGS) entry which is preliminary data.</text>
</comment>
<dbReference type="Pfam" id="PF00196">
    <property type="entry name" value="GerE"/>
    <property type="match status" value="1"/>
</dbReference>
<dbReference type="PROSITE" id="PS50043">
    <property type="entry name" value="HTH_LUXR_2"/>
    <property type="match status" value="1"/>
</dbReference>
<dbReference type="Pfam" id="PF13191">
    <property type="entry name" value="AAA_16"/>
    <property type="match status" value="1"/>
</dbReference>
<dbReference type="PANTHER" id="PTHR16305:SF35">
    <property type="entry name" value="TRANSCRIPTIONAL ACTIVATOR DOMAIN"/>
    <property type="match status" value="1"/>
</dbReference>
<dbReference type="Gene3D" id="1.10.10.10">
    <property type="entry name" value="Winged helix-like DNA-binding domain superfamily/Winged helix DNA-binding domain"/>
    <property type="match status" value="1"/>
</dbReference>
<dbReference type="GO" id="GO:0004016">
    <property type="term" value="F:adenylate cyclase activity"/>
    <property type="evidence" value="ECO:0007669"/>
    <property type="project" value="TreeGrafter"/>
</dbReference>
<dbReference type="InterPro" id="IPR000792">
    <property type="entry name" value="Tscrpt_reg_LuxR_C"/>
</dbReference>
<dbReference type="SUPFAM" id="SSF52540">
    <property type="entry name" value="P-loop containing nucleoside triphosphate hydrolases"/>
    <property type="match status" value="1"/>
</dbReference>
<dbReference type="GO" id="GO:0005737">
    <property type="term" value="C:cytoplasm"/>
    <property type="evidence" value="ECO:0007669"/>
    <property type="project" value="TreeGrafter"/>
</dbReference>
<dbReference type="SMART" id="SM00421">
    <property type="entry name" value="HTH_LUXR"/>
    <property type="match status" value="1"/>
</dbReference>
<reference evidence="3 4" key="1">
    <citation type="submission" date="2018-01" db="EMBL/GenBank/DDBJ databases">
        <title>Draft genome sequence of Jishengella endophytica.</title>
        <authorList>
            <person name="Sahin N."/>
            <person name="Ay H."/>
            <person name="Saygin H."/>
        </authorList>
    </citation>
    <scope>NUCLEOTIDE SEQUENCE [LARGE SCALE GENOMIC DNA]</scope>
    <source>
        <strain evidence="3 4">DSM 45430</strain>
    </source>
</reference>
<keyword evidence="4" id="KW-1185">Reference proteome</keyword>
<dbReference type="InterPro" id="IPR027417">
    <property type="entry name" value="P-loop_NTPase"/>
</dbReference>
<dbReference type="CDD" id="cd06170">
    <property type="entry name" value="LuxR_C_like"/>
    <property type="match status" value="1"/>
</dbReference>
<dbReference type="EMBL" id="POTX01000004">
    <property type="protein sequence ID" value="PZG00795.1"/>
    <property type="molecule type" value="Genomic_DNA"/>
</dbReference>
<evidence type="ECO:0000313" key="3">
    <source>
        <dbReference type="EMBL" id="PZG00795.1"/>
    </source>
</evidence>
<sequence>MRSATHVSRSLLAVLLGRATERAALETLLDRVRAGMSQVIVLRGEAGIGKTALLDAVAEAGTDLQVLRVAGVEAEAEFPFAALHRLLVAYVNDLDGLPATQRQALSVAFGLTDGLAADRFLVSLAVLSLLARTAVRGPVLCCVDDTQWLDRESLNVLAFVARRVHAEGIGLVFTVRTGTDDVAVLEGLPVLMVEGLPQPDALELLRSVVSGVLDPKVAGQIVTATRGNPLAITDLSASLTGNQLAGALLLPEPLPVGNRLEAHYLQQVRRFASATQRWLLVAAAEPQGDIGYVTAAAADLGVRPEAADEAERAKLVTLAAEIRFRHPLVRSAVYGGATSSERRRAHQALAVATTRTADADRRAWHRASAALQPDEEVAADLVLAAGRAANRGGYAARATFLTRAAELTPDERARAGRLLAAADAAFTSGAPTQAQMLLDAIDPDLLDATGQGNRLMLRARTIVALGAERGMAQVPATCLAAYEAFRGDRPELARTALLGAIDGSLASEYLIEGTDLRRIAETVTRRPGRGETLTDLVLDAFAMSVVSVPDAVPLIRRATTWLATGEVSDTVLLTHYLTGVTLCTRIWADRTREAILHRTAAVARRTGALQVLEIALFALATHETTLGRLEAADELLLEVHQLRSAVASTPYMWEVFRSPEQVGWRALDDAPEHIGRARQAATWLGMGASVCLTDLGSIILDLARGNYAAAATTAAALIEDDYAGAYARVLPDLIEAAVYAEDRDRAGQALELLIERATTSGSPWALGLLDRSRALLAPDSAAEDLFRSAIATLGDTAAVGDLARAYLLYGEWLRRQRRRRDARDPLRTALAMFEELGAPAFAERTRQELLATGETARKRNPETAGDLTPQEAAIAALARDGLTNPEIAERLFISTSTVDYHLRKVFRKLGVESRRQLGRVL</sequence>
<keyword evidence="2" id="KW-0067">ATP-binding</keyword>
<organism evidence="3 4">
    <name type="scientific">Micromonospora endophytica</name>
    <dbReference type="NCBI Taxonomy" id="515350"/>
    <lineage>
        <taxon>Bacteria</taxon>
        <taxon>Bacillati</taxon>
        <taxon>Actinomycetota</taxon>
        <taxon>Actinomycetes</taxon>
        <taxon>Micromonosporales</taxon>
        <taxon>Micromonosporaceae</taxon>
        <taxon>Micromonospora</taxon>
    </lineage>
</organism>
<accession>A0A2W2D571</accession>
<dbReference type="InterPro" id="IPR041664">
    <property type="entry name" value="AAA_16"/>
</dbReference>
<protein>
    <submittedName>
        <fullName evidence="3">Helix-turn-helix transcriptional regulator</fullName>
    </submittedName>
</protein>
<dbReference type="InterPro" id="IPR036388">
    <property type="entry name" value="WH-like_DNA-bd_sf"/>
</dbReference>
<keyword evidence="1" id="KW-0547">Nucleotide-binding</keyword>
<proteinExistence type="predicted"/>
<dbReference type="SUPFAM" id="SSF46894">
    <property type="entry name" value="C-terminal effector domain of the bipartite response regulators"/>
    <property type="match status" value="1"/>
</dbReference>
<dbReference type="InterPro" id="IPR016032">
    <property type="entry name" value="Sig_transdc_resp-reg_C-effctor"/>
</dbReference>
<dbReference type="AlphaFoldDB" id="A0A2W2D571"/>
<dbReference type="PRINTS" id="PR00038">
    <property type="entry name" value="HTHLUXR"/>
</dbReference>
<dbReference type="Proteomes" id="UP000248627">
    <property type="component" value="Unassembled WGS sequence"/>
</dbReference>
<name>A0A2W2D571_9ACTN</name>
<dbReference type="OrthoDB" id="3514764at2"/>
<dbReference type="GO" id="GO:0003677">
    <property type="term" value="F:DNA binding"/>
    <property type="evidence" value="ECO:0007669"/>
    <property type="project" value="InterPro"/>
</dbReference>
<evidence type="ECO:0000256" key="2">
    <source>
        <dbReference type="ARBA" id="ARBA00022840"/>
    </source>
</evidence>
<gene>
    <name evidence="3" type="ORF">C1I93_01380</name>
</gene>
<dbReference type="GO" id="GO:0006355">
    <property type="term" value="P:regulation of DNA-templated transcription"/>
    <property type="evidence" value="ECO:0007669"/>
    <property type="project" value="InterPro"/>
</dbReference>
<dbReference type="GO" id="GO:0005524">
    <property type="term" value="F:ATP binding"/>
    <property type="evidence" value="ECO:0007669"/>
    <property type="project" value="UniProtKB-KW"/>
</dbReference>
<dbReference type="PANTHER" id="PTHR16305">
    <property type="entry name" value="TESTICULAR SOLUBLE ADENYLYL CYCLASE"/>
    <property type="match status" value="1"/>
</dbReference>